<dbReference type="AlphaFoldDB" id="A0A246K662"/>
<proteinExistence type="predicted"/>
<comment type="caution">
    <text evidence="1">The sequence shown here is derived from an EMBL/GenBank/DDBJ whole genome shotgun (WGS) entry which is preliminary data.</text>
</comment>
<dbReference type="Proteomes" id="UP000197097">
    <property type="component" value="Unassembled WGS sequence"/>
</dbReference>
<sequence length="155" mass="17665">MALYGDLFVGDPPSHNGCIGEAMQSETLQVLEFWVKESFDWQRLNKFERLLPDAEGYDGGSISVMSRVADAGLSDEFERSHRQKDEAALRKILSDAGVENFTHIARLLLAIDRRKQLLHLAAEQTAFSYSSVAAKSAELPRRRKMEWIWPLISRR</sequence>
<dbReference type="EMBL" id="NISJ01000001">
    <property type="protein sequence ID" value="OWR01487.1"/>
    <property type="molecule type" value="Genomic_DNA"/>
</dbReference>
<protein>
    <submittedName>
        <fullName evidence="1">Uncharacterized protein</fullName>
    </submittedName>
</protein>
<gene>
    <name evidence="1" type="ORF">CDQ91_03630</name>
</gene>
<accession>A0A246K662</accession>
<organism evidence="1 2">
    <name type="scientific">Sphingopyxis witflariensis</name>
    <dbReference type="NCBI Taxonomy" id="173675"/>
    <lineage>
        <taxon>Bacteria</taxon>
        <taxon>Pseudomonadati</taxon>
        <taxon>Pseudomonadota</taxon>
        <taxon>Alphaproteobacteria</taxon>
        <taxon>Sphingomonadales</taxon>
        <taxon>Sphingomonadaceae</taxon>
        <taxon>Sphingopyxis</taxon>
    </lineage>
</organism>
<reference evidence="1 2" key="1">
    <citation type="journal article" date="2002" name="Int. J. Syst. Evol. Microbiol.">
        <title>Sphingopyxis witflariensis sp. nov., isolated from activated sludge.</title>
        <authorList>
            <person name="Kampfer P."/>
            <person name="Witzenberger R."/>
            <person name="Denner E.B."/>
            <person name="Busse H.J."/>
            <person name="Neef A."/>
        </authorList>
    </citation>
    <scope>NUCLEOTIDE SEQUENCE [LARGE SCALE GENOMIC DNA]</scope>
    <source>
        <strain evidence="1 2">DSM 14551</strain>
    </source>
</reference>
<keyword evidence="2" id="KW-1185">Reference proteome</keyword>
<evidence type="ECO:0000313" key="1">
    <source>
        <dbReference type="EMBL" id="OWR01487.1"/>
    </source>
</evidence>
<evidence type="ECO:0000313" key="2">
    <source>
        <dbReference type="Proteomes" id="UP000197097"/>
    </source>
</evidence>
<name>A0A246K662_9SPHN</name>